<evidence type="ECO:0000313" key="2">
    <source>
        <dbReference type="EMBL" id="MFC3639282.1"/>
    </source>
</evidence>
<organism evidence="2 3">
    <name type="scientific">Camelimonas fluminis</name>
    <dbReference type="NCBI Taxonomy" id="1576911"/>
    <lineage>
        <taxon>Bacteria</taxon>
        <taxon>Pseudomonadati</taxon>
        <taxon>Pseudomonadota</taxon>
        <taxon>Alphaproteobacteria</taxon>
        <taxon>Hyphomicrobiales</taxon>
        <taxon>Chelatococcaceae</taxon>
        <taxon>Camelimonas</taxon>
    </lineage>
</organism>
<dbReference type="EMBL" id="JBHRYC010000086">
    <property type="protein sequence ID" value="MFC3639282.1"/>
    <property type="molecule type" value="Genomic_DNA"/>
</dbReference>
<feature type="transmembrane region" description="Helical" evidence="1">
    <location>
        <begin position="46"/>
        <end position="66"/>
    </location>
</feature>
<dbReference type="Proteomes" id="UP001595704">
    <property type="component" value="Unassembled WGS sequence"/>
</dbReference>
<keyword evidence="3" id="KW-1185">Reference proteome</keyword>
<sequence>MKSAPTQGESGEPETFIIETVIGLEDRVAAAMFIYQDLFRAARQRLLAFLLVVLALLLAMAGHTAWQATAGQGFIAFLSRLGGDLLGLGGLPIALISIPTLIGYLLQPAIVRRRLRRWYRDEQRDQPFPLVVQFWPGGLTSSANIHVSVIACRRVTGVVWTGSHVMIGLRDLEDVIALPERDLTREDRAHLRQWSAFCHAAGPGAVLDPPAHALQNPPAGDPLMSMGYQPTAADRAAGLAWQMERPAIRRRRRNGFALAFILTALLPPALMVLLWLLDPERVPARYAAPLLAEMFATDFWQWILALWAVTGLLLLIHPWLRRRQAETLGARLHARQTNPAGQNAVSFSVYPDVLVWRQDGLYNQVDWKGFDGLERRGDDVFLIYRGGDPVLIPARAFPPGQLAAFGREVARRTGMSGARDNAAEAGA</sequence>
<protein>
    <submittedName>
        <fullName evidence="2">YcxB family protein</fullName>
    </submittedName>
</protein>
<dbReference type="RefSeq" id="WP_191318605.1">
    <property type="nucleotide sequence ID" value="NZ_BNCG01000003.1"/>
</dbReference>
<keyword evidence="1" id="KW-0472">Membrane</keyword>
<gene>
    <name evidence="2" type="ORF">ACFONL_18220</name>
</gene>
<keyword evidence="1" id="KW-1133">Transmembrane helix</keyword>
<comment type="caution">
    <text evidence="2">The sequence shown here is derived from an EMBL/GenBank/DDBJ whole genome shotgun (WGS) entry which is preliminary data.</text>
</comment>
<evidence type="ECO:0000256" key="1">
    <source>
        <dbReference type="SAM" id="Phobius"/>
    </source>
</evidence>
<keyword evidence="1" id="KW-0812">Transmembrane</keyword>
<name>A0ABV7UKM6_9HYPH</name>
<proteinExistence type="predicted"/>
<feature type="transmembrane region" description="Helical" evidence="1">
    <location>
        <begin position="255"/>
        <end position="277"/>
    </location>
</feature>
<accession>A0ABV7UKM6</accession>
<feature type="transmembrane region" description="Helical" evidence="1">
    <location>
        <begin position="86"/>
        <end position="106"/>
    </location>
</feature>
<evidence type="ECO:0000313" key="3">
    <source>
        <dbReference type="Proteomes" id="UP001595704"/>
    </source>
</evidence>
<reference evidence="3" key="1">
    <citation type="journal article" date="2019" name="Int. J. Syst. Evol. Microbiol.">
        <title>The Global Catalogue of Microorganisms (GCM) 10K type strain sequencing project: providing services to taxonomists for standard genome sequencing and annotation.</title>
        <authorList>
            <consortium name="The Broad Institute Genomics Platform"/>
            <consortium name="The Broad Institute Genome Sequencing Center for Infectious Disease"/>
            <person name="Wu L."/>
            <person name="Ma J."/>
        </authorList>
    </citation>
    <scope>NUCLEOTIDE SEQUENCE [LARGE SCALE GENOMIC DNA]</scope>
    <source>
        <strain evidence="3">KCTC 42282</strain>
    </source>
</reference>
<feature type="transmembrane region" description="Helical" evidence="1">
    <location>
        <begin position="299"/>
        <end position="320"/>
    </location>
</feature>